<feature type="region of interest" description="Disordered" evidence="1">
    <location>
        <begin position="199"/>
        <end position="254"/>
    </location>
</feature>
<organism evidence="2 3">
    <name type="scientific">Allacma fusca</name>
    <dbReference type="NCBI Taxonomy" id="39272"/>
    <lineage>
        <taxon>Eukaryota</taxon>
        <taxon>Metazoa</taxon>
        <taxon>Ecdysozoa</taxon>
        <taxon>Arthropoda</taxon>
        <taxon>Hexapoda</taxon>
        <taxon>Collembola</taxon>
        <taxon>Symphypleona</taxon>
        <taxon>Sminthuridae</taxon>
        <taxon>Allacma</taxon>
    </lineage>
</organism>
<evidence type="ECO:0000313" key="2">
    <source>
        <dbReference type="EMBL" id="CAG7815073.1"/>
    </source>
</evidence>
<feature type="region of interest" description="Disordered" evidence="1">
    <location>
        <begin position="151"/>
        <end position="171"/>
    </location>
</feature>
<proteinExistence type="predicted"/>
<feature type="region of interest" description="Disordered" evidence="1">
    <location>
        <begin position="1"/>
        <end position="21"/>
    </location>
</feature>
<dbReference type="AlphaFoldDB" id="A0A8J2L3V4"/>
<protein>
    <submittedName>
        <fullName evidence="2">Uncharacterized protein</fullName>
    </submittedName>
</protein>
<reference evidence="2" key="1">
    <citation type="submission" date="2021-06" db="EMBL/GenBank/DDBJ databases">
        <authorList>
            <person name="Hodson N. C."/>
            <person name="Mongue J. A."/>
            <person name="Jaron S. K."/>
        </authorList>
    </citation>
    <scope>NUCLEOTIDE SEQUENCE</scope>
</reference>
<comment type="caution">
    <text evidence="2">The sequence shown here is derived from an EMBL/GenBank/DDBJ whole genome shotgun (WGS) entry which is preliminary data.</text>
</comment>
<evidence type="ECO:0000313" key="3">
    <source>
        <dbReference type="Proteomes" id="UP000708208"/>
    </source>
</evidence>
<dbReference type="EMBL" id="CAJVCH010334785">
    <property type="protein sequence ID" value="CAG7815073.1"/>
    <property type="molecule type" value="Genomic_DNA"/>
</dbReference>
<sequence>MRGQQNSNAHIPWRPSAHTLGKVSVVRARQIQVDEKKEAREPVIIKITKYGDLKLKKLKVSEIETEEGLIIEAEEDLDSGENSEQEDQEDSGLNETDSDEETQAESDKEGENLENNKPQKEEEDDADLKISRRKAFRYHLKGIQLIPDKEVKTKGSAKKAPKFPIGGHGPGHAHKHYPHAQIRHINTNPVPPVELVEKKTKVPSETTRSRFRIRNKKNSIEITNPDDINPVGNNNNKEEKPSKKQPTLHQKPQTQFEYLLNIARLIETSPKAKPGKIVSTRYRRVPSYELFPYLA</sequence>
<feature type="region of interest" description="Disordered" evidence="1">
    <location>
        <begin position="68"/>
        <end position="130"/>
    </location>
</feature>
<name>A0A8J2L3V4_9HEXA</name>
<gene>
    <name evidence="2" type="ORF">AFUS01_LOCUS25775</name>
</gene>
<feature type="compositionally biased region" description="Acidic residues" evidence="1">
    <location>
        <begin position="68"/>
        <end position="104"/>
    </location>
</feature>
<feature type="compositionally biased region" description="Polar residues" evidence="1">
    <location>
        <begin position="245"/>
        <end position="254"/>
    </location>
</feature>
<evidence type="ECO:0000256" key="1">
    <source>
        <dbReference type="SAM" id="MobiDB-lite"/>
    </source>
</evidence>
<accession>A0A8J2L3V4</accession>
<keyword evidence="3" id="KW-1185">Reference proteome</keyword>
<dbReference type="Proteomes" id="UP000708208">
    <property type="component" value="Unassembled WGS sequence"/>
</dbReference>